<evidence type="ECO:0000313" key="1">
    <source>
        <dbReference type="EMBL" id="KAL2051033.1"/>
    </source>
</evidence>
<keyword evidence="2" id="KW-1185">Reference proteome</keyword>
<dbReference type="InterPro" id="IPR013083">
    <property type="entry name" value="Znf_RING/FYVE/PHD"/>
</dbReference>
<dbReference type="Gene3D" id="3.30.40.10">
    <property type="entry name" value="Zinc/RING finger domain, C3HC4 (zinc finger)"/>
    <property type="match status" value="1"/>
</dbReference>
<evidence type="ECO:0008006" key="3">
    <source>
        <dbReference type="Google" id="ProtNLM"/>
    </source>
</evidence>
<dbReference type="SUPFAM" id="SSF57850">
    <property type="entry name" value="RING/U-box"/>
    <property type="match status" value="1"/>
</dbReference>
<sequence length="205" mass="22641">MATLPHFHKTFTYLTTFPFISVEDLGPDELDCPICKDEFQDNTGKRAVLACLARWAFASNFENICPACRQEIIPEVPLTRDGTAPALVTLDILSALSSSILSSSNKEIIIEVLRKNFDEKTAITLSAYLEATRNQNPTQSVIIGFPREHAHTINHPSFVSMTLTLVFQTLSNIVEDWPRTVARFNAGVYGIGVDLEAVLCISVAP</sequence>
<dbReference type="EMBL" id="JBHFEH010000039">
    <property type="protein sequence ID" value="KAL2051033.1"/>
    <property type="molecule type" value="Genomic_DNA"/>
</dbReference>
<comment type="caution">
    <text evidence="1">The sequence shown here is derived from an EMBL/GenBank/DDBJ whole genome shotgun (WGS) entry which is preliminary data.</text>
</comment>
<accession>A0ABR4B0T9</accession>
<name>A0ABR4B0T9_9LECA</name>
<dbReference type="Proteomes" id="UP001590951">
    <property type="component" value="Unassembled WGS sequence"/>
</dbReference>
<proteinExistence type="predicted"/>
<evidence type="ECO:0000313" key="2">
    <source>
        <dbReference type="Proteomes" id="UP001590951"/>
    </source>
</evidence>
<gene>
    <name evidence="1" type="ORF">ABVK25_008627</name>
</gene>
<protein>
    <recommendedName>
        <fullName evidence="3">RING-type domain-containing protein</fullName>
    </recommendedName>
</protein>
<organism evidence="1 2">
    <name type="scientific">Lepraria finkii</name>
    <dbReference type="NCBI Taxonomy" id="1340010"/>
    <lineage>
        <taxon>Eukaryota</taxon>
        <taxon>Fungi</taxon>
        <taxon>Dikarya</taxon>
        <taxon>Ascomycota</taxon>
        <taxon>Pezizomycotina</taxon>
        <taxon>Lecanoromycetes</taxon>
        <taxon>OSLEUM clade</taxon>
        <taxon>Lecanoromycetidae</taxon>
        <taxon>Lecanorales</taxon>
        <taxon>Lecanorineae</taxon>
        <taxon>Stereocaulaceae</taxon>
        <taxon>Lepraria</taxon>
    </lineage>
</organism>
<reference evidence="1 2" key="1">
    <citation type="submission" date="2024-09" db="EMBL/GenBank/DDBJ databases">
        <title>Rethinking Asexuality: The Enigmatic Case of Functional Sexual Genes in Lepraria (Stereocaulaceae).</title>
        <authorList>
            <person name="Doellman M."/>
            <person name="Sun Y."/>
            <person name="Barcenas-Pena A."/>
            <person name="Lumbsch H.T."/>
            <person name="Grewe F."/>
        </authorList>
    </citation>
    <scope>NUCLEOTIDE SEQUENCE [LARGE SCALE GENOMIC DNA]</scope>
    <source>
        <strain evidence="1 2">Grewe 0041</strain>
    </source>
</reference>